<proteinExistence type="predicted"/>
<protein>
    <submittedName>
        <fullName evidence="2">Uncharacterized protein</fullName>
    </submittedName>
</protein>
<dbReference type="Proteomes" id="UP001341281">
    <property type="component" value="Chromosome 10"/>
</dbReference>
<accession>A0AAQ3UWN6</accession>
<feature type="region of interest" description="Disordered" evidence="1">
    <location>
        <begin position="1"/>
        <end position="59"/>
    </location>
</feature>
<sequence length="59" mass="5934">MDSSTASGSTDRNRKNNPSEDDSEPSAVVTSPASGVERGTPGRRGGLAGSVPGSDNSDR</sequence>
<dbReference type="EMBL" id="CP144754">
    <property type="protein sequence ID" value="WVZ97777.1"/>
    <property type="molecule type" value="Genomic_DNA"/>
</dbReference>
<organism evidence="2 3">
    <name type="scientific">Paspalum notatum var. saurae</name>
    <dbReference type="NCBI Taxonomy" id="547442"/>
    <lineage>
        <taxon>Eukaryota</taxon>
        <taxon>Viridiplantae</taxon>
        <taxon>Streptophyta</taxon>
        <taxon>Embryophyta</taxon>
        <taxon>Tracheophyta</taxon>
        <taxon>Spermatophyta</taxon>
        <taxon>Magnoliopsida</taxon>
        <taxon>Liliopsida</taxon>
        <taxon>Poales</taxon>
        <taxon>Poaceae</taxon>
        <taxon>PACMAD clade</taxon>
        <taxon>Panicoideae</taxon>
        <taxon>Andropogonodae</taxon>
        <taxon>Paspaleae</taxon>
        <taxon>Paspalinae</taxon>
        <taxon>Paspalum</taxon>
    </lineage>
</organism>
<gene>
    <name evidence="2" type="ORF">U9M48_043289</name>
</gene>
<evidence type="ECO:0000256" key="1">
    <source>
        <dbReference type="SAM" id="MobiDB-lite"/>
    </source>
</evidence>
<evidence type="ECO:0000313" key="2">
    <source>
        <dbReference type="EMBL" id="WVZ97777.1"/>
    </source>
</evidence>
<keyword evidence="3" id="KW-1185">Reference proteome</keyword>
<feature type="compositionally biased region" description="Polar residues" evidence="1">
    <location>
        <begin position="1"/>
        <end position="10"/>
    </location>
</feature>
<evidence type="ECO:0000313" key="3">
    <source>
        <dbReference type="Proteomes" id="UP001341281"/>
    </source>
</evidence>
<dbReference type="AlphaFoldDB" id="A0AAQ3UWN6"/>
<reference evidence="2 3" key="1">
    <citation type="submission" date="2024-02" db="EMBL/GenBank/DDBJ databases">
        <title>High-quality chromosome-scale genome assembly of Pensacola bahiagrass (Paspalum notatum Flugge var. saurae).</title>
        <authorList>
            <person name="Vega J.M."/>
            <person name="Podio M."/>
            <person name="Orjuela J."/>
            <person name="Siena L.A."/>
            <person name="Pessino S.C."/>
            <person name="Combes M.C."/>
            <person name="Mariac C."/>
            <person name="Albertini E."/>
            <person name="Pupilli F."/>
            <person name="Ortiz J.P.A."/>
            <person name="Leblanc O."/>
        </authorList>
    </citation>
    <scope>NUCLEOTIDE SEQUENCE [LARGE SCALE GENOMIC DNA]</scope>
    <source>
        <strain evidence="2">R1</strain>
        <tissue evidence="2">Leaf</tissue>
    </source>
</reference>
<name>A0AAQ3UWN6_PASNO</name>